<dbReference type="AlphaFoldDB" id="A0ABC8R228"/>
<organism evidence="2 3">
    <name type="scientific">Ilex paraguariensis</name>
    <name type="common">yerba mate</name>
    <dbReference type="NCBI Taxonomy" id="185542"/>
    <lineage>
        <taxon>Eukaryota</taxon>
        <taxon>Viridiplantae</taxon>
        <taxon>Streptophyta</taxon>
        <taxon>Embryophyta</taxon>
        <taxon>Tracheophyta</taxon>
        <taxon>Spermatophyta</taxon>
        <taxon>Magnoliopsida</taxon>
        <taxon>eudicotyledons</taxon>
        <taxon>Gunneridae</taxon>
        <taxon>Pentapetalae</taxon>
        <taxon>asterids</taxon>
        <taxon>campanulids</taxon>
        <taxon>Aquifoliales</taxon>
        <taxon>Aquifoliaceae</taxon>
        <taxon>Ilex</taxon>
    </lineage>
</organism>
<gene>
    <name evidence="2" type="ORF">ILEXP_LOCUS6423</name>
</gene>
<feature type="region of interest" description="Disordered" evidence="1">
    <location>
        <begin position="85"/>
        <end position="112"/>
    </location>
</feature>
<name>A0ABC8R228_9AQUA</name>
<feature type="compositionally biased region" description="Basic and acidic residues" evidence="1">
    <location>
        <begin position="88"/>
        <end position="112"/>
    </location>
</feature>
<dbReference type="EMBL" id="CAUOFW020000932">
    <property type="protein sequence ID" value="CAK9139068.1"/>
    <property type="molecule type" value="Genomic_DNA"/>
</dbReference>
<accession>A0ABC8R228</accession>
<evidence type="ECO:0000313" key="2">
    <source>
        <dbReference type="EMBL" id="CAK9139068.1"/>
    </source>
</evidence>
<sequence length="231" mass="25714">MVQTSTEVAIGDLAEGADTANMTPATIPTSAPVLAIDSAPLVPQANVHVVSTKVPPNNADTLSAILLAHFSYFLHRCTKCQALGSRHSPLEESPQKEECPREEENLGKEGPRAKRTLRKRVFEGERSLEKKSVLSSPRSFFCVVTLNFCQMWHLGGRIYPFASSFFGRERKTLRKYFAEDTCRIFIGPQDLLVQYFVFARGHLRPSVPSCSEETCQSSENKRDVDVEGTYG</sequence>
<dbReference type="Proteomes" id="UP001642360">
    <property type="component" value="Unassembled WGS sequence"/>
</dbReference>
<protein>
    <submittedName>
        <fullName evidence="2">Uncharacterized protein</fullName>
    </submittedName>
</protein>
<proteinExistence type="predicted"/>
<evidence type="ECO:0000256" key="1">
    <source>
        <dbReference type="SAM" id="MobiDB-lite"/>
    </source>
</evidence>
<comment type="caution">
    <text evidence="2">The sequence shown here is derived from an EMBL/GenBank/DDBJ whole genome shotgun (WGS) entry which is preliminary data.</text>
</comment>
<evidence type="ECO:0000313" key="3">
    <source>
        <dbReference type="Proteomes" id="UP001642360"/>
    </source>
</evidence>
<reference evidence="2 3" key="1">
    <citation type="submission" date="2024-02" db="EMBL/GenBank/DDBJ databases">
        <authorList>
            <person name="Vignale AGUSTIN F."/>
            <person name="Sosa J E."/>
            <person name="Modenutti C."/>
        </authorList>
    </citation>
    <scope>NUCLEOTIDE SEQUENCE [LARGE SCALE GENOMIC DNA]</scope>
</reference>
<keyword evidence="3" id="KW-1185">Reference proteome</keyword>